<feature type="transmembrane region" description="Helical" evidence="2">
    <location>
        <begin position="377"/>
        <end position="398"/>
    </location>
</feature>
<sequence>MRRPVTAYRLTVAGLTLVLALIVALNGLGSFHTDIKPEVYLAPGRMIGQYLSAWTSSPYLGSPNFNVGLVPVLLVTAALRGIGLSPEWTFKIFHFALWLATAWGTARLTRRLVPRAGQWGGLAAGVVMLANPYTVQAGTTLAIALPMALLPWNVLVFVRAVQRPAAGRWWSPGNWAWPAVFGLTFFAMSGMNVAVVPLFGLLALLPICVAALRVWRTPWQHLVAVLGRCALFVVGVSVYWLVPGAGAISTGNQIVGESETLTGIAKVSSYPEVLRGVGLWSLYGQDSHGAWVPQDAVYLTSPVVMVLTILWPALALVSMRWLRGAARIFAALSVAIAAVLMVGVFPSAARPASPFGYVYQWFLDLPAMGAFRTTNKVGAVLALGFALAIAAGVVAVAPRLMRREGLAPITGALAALLVFAWTLPALTNRLYTSPMDIPAYWKNAAASINKGDPRAGVLFMPGQTRPAYRWTVDRPDDVANSLFTRQVVIPETTPNASAPGGNFLQSLDATVQNSVVPPGTMSTYARYLGADTVLMRHDTIWEDTGGLRPAQLAGITNEDKGLRGVRNFGSEGEWVFAGNTDAISAGEQLLPPLQQYAVTDPRTSLRVEPADNSLVVAGDGWSVPAMVAGGLLGATPSFRYAQDLSPAQLAASLGGDHTLVLTDTNARRDAITNRLANNEGALLAADQPLGATRTLGDNPADQTVLQRDGALVSATSQGGAFFDLPYAVPENALDGDPDTAWLFGDFDRGAGNALTITQPAPVRLNTMRIKQAQVGTSRIDKVTVRAGGNAVTKRLPDAGYADFDLGGVSAKTVTVTVDSTRGGGYNLVGISDIQMPGQLARRVARTPLTYDALYAGLTPAQRAEFDATPLHVLLTRQQGSSSTSDDAETALRRQVSLPDDRTFDSTAAIRVTGSFDAVYDQLAGYPSTQSARSSGFYFSNPDVRASAAADADGATAWQPGSNLADAWWQIGGPEREISSVRITQRPGNGNPDGRDNAYARRVTISVDGKNVASGTLDRDGTTDIAVPEVDGKPLRGSTVRMTVDDTAGKRGGIPPKFPTIDTGMTMGPAIVPGPIAAAGPEDPRCVQVATVDGKPLRMRPAGQLQGPTTQGGDWVGCGTLRLTKGQHRIEPVSGFTLDSLQFDDDYDRAAAKPAQPVTTVRDDSATHKLLTVTTSGPATVVLGQSIAGGWRATANGKDLGPAQLVDGYSAGWSLPKAGKYTIEIRYTPQLIADIALGVSVFTVFGAVALAVFPFFRRKWGSGAGRPERDDDTAGDNTAGDDTARDDGAVAGSAAARAHAPAHRPAHAASRETAAGAARPGILARVRGRLPRPVLEVTLVLLGGFFVGWAGLVAGAAVVVLLRRRPVPSWWLQAAGAVLLLASMAVYLVALGDLRGQISADGVTKSMWPHYLAGAGLVIGLAGALRERIAAPVESTHPEDDPT</sequence>
<dbReference type="EMBL" id="JABENB010000003">
    <property type="protein sequence ID" value="NNG41187.1"/>
    <property type="molecule type" value="Genomic_DNA"/>
</dbReference>
<dbReference type="Gene3D" id="2.60.120.260">
    <property type="entry name" value="Galactose-binding domain-like"/>
    <property type="match status" value="1"/>
</dbReference>
<keyword evidence="5" id="KW-1185">Reference proteome</keyword>
<feature type="domain" description="Alpha-(1-&gt;3)-arabinofuranosyltransferase N-terminal GT-C" evidence="3">
    <location>
        <begin position="19"/>
        <end position="689"/>
    </location>
</feature>
<accession>A0A849AN20</accession>
<dbReference type="GO" id="GO:0016740">
    <property type="term" value="F:transferase activity"/>
    <property type="evidence" value="ECO:0007669"/>
    <property type="project" value="InterPro"/>
</dbReference>
<feature type="transmembrane region" description="Helical" evidence="2">
    <location>
        <begin position="222"/>
        <end position="242"/>
    </location>
</feature>
<feature type="transmembrane region" description="Helical" evidence="2">
    <location>
        <begin position="405"/>
        <end position="426"/>
    </location>
</feature>
<dbReference type="RefSeq" id="WP_171158268.1">
    <property type="nucleotide sequence ID" value="NZ_JABENB010000003.1"/>
</dbReference>
<protein>
    <submittedName>
        <fullName evidence="4">DUF3367 domain-containing protein</fullName>
    </submittedName>
</protein>
<comment type="caution">
    <text evidence="4">The sequence shown here is derived from an EMBL/GenBank/DDBJ whole genome shotgun (WGS) entry which is preliminary data.</text>
</comment>
<feature type="transmembrane region" description="Helical" evidence="2">
    <location>
        <begin position="1333"/>
        <end position="1357"/>
    </location>
</feature>
<proteinExistence type="predicted"/>
<keyword evidence="2" id="KW-1133">Transmembrane helix</keyword>
<gene>
    <name evidence="4" type="ORF">HJ588_18155</name>
</gene>
<feature type="transmembrane region" description="Helical" evidence="2">
    <location>
        <begin position="296"/>
        <end position="317"/>
    </location>
</feature>
<feature type="transmembrane region" description="Helical" evidence="2">
    <location>
        <begin position="194"/>
        <end position="215"/>
    </location>
</feature>
<dbReference type="Pfam" id="PF11847">
    <property type="entry name" value="GT-C_AftD"/>
    <property type="match status" value="1"/>
</dbReference>
<feature type="transmembrane region" description="Helical" evidence="2">
    <location>
        <begin position="329"/>
        <end position="349"/>
    </location>
</feature>
<evidence type="ECO:0000256" key="2">
    <source>
        <dbReference type="SAM" id="Phobius"/>
    </source>
</evidence>
<dbReference type="Proteomes" id="UP000557772">
    <property type="component" value="Unassembled WGS sequence"/>
</dbReference>
<evidence type="ECO:0000259" key="3">
    <source>
        <dbReference type="Pfam" id="PF11847"/>
    </source>
</evidence>
<name>A0A849AN20_9MICO</name>
<evidence type="ECO:0000313" key="4">
    <source>
        <dbReference type="EMBL" id="NNG41187.1"/>
    </source>
</evidence>
<dbReference type="InterPro" id="IPR021798">
    <property type="entry name" value="AftD_N"/>
</dbReference>
<feature type="transmembrane region" description="Helical" evidence="2">
    <location>
        <begin position="169"/>
        <end position="188"/>
    </location>
</feature>
<evidence type="ECO:0000313" key="5">
    <source>
        <dbReference type="Proteomes" id="UP000557772"/>
    </source>
</evidence>
<reference evidence="4 5" key="1">
    <citation type="submission" date="2020-05" db="EMBL/GenBank/DDBJ databases">
        <title>Flexivirga sp. ID2601S isolated from air conditioner.</title>
        <authorList>
            <person name="Kim D.H."/>
        </authorList>
    </citation>
    <scope>NUCLEOTIDE SEQUENCE [LARGE SCALE GENOMIC DNA]</scope>
    <source>
        <strain evidence="4 5">ID2601S</strain>
    </source>
</reference>
<feature type="transmembrane region" description="Helical" evidence="2">
    <location>
        <begin position="1234"/>
        <end position="1255"/>
    </location>
</feature>
<keyword evidence="2" id="KW-0472">Membrane</keyword>
<organism evidence="4 5">
    <name type="scientific">Flexivirga aerilata</name>
    <dbReference type="NCBI Taxonomy" id="1656889"/>
    <lineage>
        <taxon>Bacteria</taxon>
        <taxon>Bacillati</taxon>
        <taxon>Actinomycetota</taxon>
        <taxon>Actinomycetes</taxon>
        <taxon>Micrococcales</taxon>
        <taxon>Dermacoccaceae</taxon>
        <taxon>Flexivirga</taxon>
    </lineage>
</organism>
<feature type="transmembrane region" description="Helical" evidence="2">
    <location>
        <begin position="133"/>
        <end position="157"/>
    </location>
</feature>
<keyword evidence="2" id="KW-0812">Transmembrane</keyword>
<feature type="transmembrane region" description="Helical" evidence="2">
    <location>
        <begin position="1369"/>
        <end position="1389"/>
    </location>
</feature>
<feature type="region of interest" description="Disordered" evidence="1">
    <location>
        <begin position="1262"/>
        <end position="1286"/>
    </location>
</feature>
<evidence type="ECO:0000256" key="1">
    <source>
        <dbReference type="SAM" id="MobiDB-lite"/>
    </source>
</evidence>